<dbReference type="WBParaSite" id="GPLIN_000646600">
    <property type="protein sequence ID" value="GPLIN_000646600"/>
    <property type="gene ID" value="GPLIN_000646600"/>
</dbReference>
<sequence>MFCFCLFLLQLMTTSSGNKFDEDVQHHHRHNHHHGRLHQHKRSTKRLRTRPRDFQSECLVGYRERIEFHCRFPSTDKPCLREHADDSVRQLDVLATDCCASGGLCTVDDIEALCCRTMDCLAQCYGPSFTARIQSRFRYADILLRAHPNVEDRSNKIGRRMKKSGGKEWGEEA</sequence>
<feature type="region of interest" description="Disordered" evidence="1">
    <location>
        <begin position="29"/>
        <end position="48"/>
    </location>
</feature>
<feature type="chain" id="PRO_5008146893" description="Domain of unknown function DB domain-containing protein" evidence="2">
    <location>
        <begin position="18"/>
        <end position="173"/>
    </location>
</feature>
<reference evidence="4" key="2">
    <citation type="submission" date="2016-06" db="UniProtKB">
        <authorList>
            <consortium name="WormBaseParasite"/>
        </authorList>
    </citation>
    <scope>IDENTIFICATION</scope>
</reference>
<keyword evidence="3" id="KW-1185">Reference proteome</keyword>
<feature type="signal peptide" evidence="2">
    <location>
        <begin position="1"/>
        <end position="17"/>
    </location>
</feature>
<evidence type="ECO:0000313" key="4">
    <source>
        <dbReference type="WBParaSite" id="GPLIN_000646600"/>
    </source>
</evidence>
<protein>
    <recommendedName>
        <fullName evidence="5">Domain of unknown function DB domain-containing protein</fullName>
    </recommendedName>
</protein>
<name>A0A183C0S3_GLOPA</name>
<evidence type="ECO:0000313" key="3">
    <source>
        <dbReference type="Proteomes" id="UP000050741"/>
    </source>
</evidence>
<dbReference type="Proteomes" id="UP000050741">
    <property type="component" value="Unassembled WGS sequence"/>
</dbReference>
<accession>A0A183C0S3</accession>
<reference evidence="3" key="1">
    <citation type="submission" date="2014-05" db="EMBL/GenBank/DDBJ databases">
        <title>The genome and life-stage specific transcriptomes of Globodera pallida elucidate key aspects of plant parasitism by a cyst nematode.</title>
        <authorList>
            <person name="Cotton J.A."/>
            <person name="Lilley C.J."/>
            <person name="Jones L.M."/>
            <person name="Kikuchi T."/>
            <person name="Reid A.J."/>
            <person name="Thorpe P."/>
            <person name="Tsai I.J."/>
            <person name="Beasley H."/>
            <person name="Blok V."/>
            <person name="Cock P.J.A."/>
            <person name="Van den Akker S.E."/>
            <person name="Holroyd N."/>
            <person name="Hunt M."/>
            <person name="Mantelin S."/>
            <person name="Naghra H."/>
            <person name="Pain A."/>
            <person name="Palomares-Rius J.E."/>
            <person name="Zarowiecki M."/>
            <person name="Berriman M."/>
            <person name="Jones J.T."/>
            <person name="Urwin P.E."/>
        </authorList>
    </citation>
    <scope>NUCLEOTIDE SEQUENCE [LARGE SCALE GENOMIC DNA]</scope>
    <source>
        <strain evidence="3">Lindley</strain>
    </source>
</reference>
<evidence type="ECO:0000256" key="1">
    <source>
        <dbReference type="SAM" id="MobiDB-lite"/>
    </source>
</evidence>
<proteinExistence type="predicted"/>
<keyword evidence="2" id="KW-0732">Signal</keyword>
<organism evidence="3 4">
    <name type="scientific">Globodera pallida</name>
    <name type="common">Potato cyst nematode worm</name>
    <name type="synonym">Heterodera pallida</name>
    <dbReference type="NCBI Taxonomy" id="36090"/>
    <lineage>
        <taxon>Eukaryota</taxon>
        <taxon>Metazoa</taxon>
        <taxon>Ecdysozoa</taxon>
        <taxon>Nematoda</taxon>
        <taxon>Chromadorea</taxon>
        <taxon>Rhabditida</taxon>
        <taxon>Tylenchina</taxon>
        <taxon>Tylenchomorpha</taxon>
        <taxon>Tylenchoidea</taxon>
        <taxon>Heteroderidae</taxon>
        <taxon>Heteroderinae</taxon>
        <taxon>Globodera</taxon>
    </lineage>
</organism>
<evidence type="ECO:0008006" key="5">
    <source>
        <dbReference type="Google" id="ProtNLM"/>
    </source>
</evidence>
<dbReference type="AlphaFoldDB" id="A0A183C0S3"/>
<evidence type="ECO:0000256" key="2">
    <source>
        <dbReference type="SAM" id="SignalP"/>
    </source>
</evidence>